<evidence type="ECO:0000256" key="2">
    <source>
        <dbReference type="PIRSR" id="PIRSR619791-2"/>
    </source>
</evidence>
<gene>
    <name evidence="4" type="ORF">WN48_08990</name>
</gene>
<keyword evidence="1 4" id="KW-0575">Peroxidase</keyword>
<dbReference type="FunFam" id="1.10.640.10:FF:000009">
    <property type="entry name" value="Peroxidase, isoform B"/>
    <property type="match status" value="1"/>
</dbReference>
<reference evidence="4 5" key="1">
    <citation type="submission" date="2015-07" db="EMBL/GenBank/DDBJ databases">
        <title>The genome of Eufriesea mexicana.</title>
        <authorList>
            <person name="Pan H."/>
            <person name="Kapheim K."/>
        </authorList>
    </citation>
    <scope>NUCLEOTIDE SEQUENCE [LARGE SCALE GENOMIC DNA]</scope>
    <source>
        <strain evidence="4">0111107269</strain>
        <tissue evidence="4">Whole body</tissue>
    </source>
</reference>
<dbReference type="PRINTS" id="PR00457">
    <property type="entry name" value="ANPEROXIDASE"/>
</dbReference>
<evidence type="ECO:0000256" key="1">
    <source>
        <dbReference type="ARBA" id="ARBA00022559"/>
    </source>
</evidence>
<keyword evidence="1 4" id="KW-0560">Oxidoreductase</keyword>
<sequence>MEGTVGLLKSQLWQFGVSSCVIQITLSRLPCRFTSSFINQTRNRMGEKKRKQKRGIRNDPGNEGKPSDLEGSETSYGFPYTNKYGNSYSTFPYPAASYSPPYLSTGPYVGFAQNTTFNIHQEIRCGDTYPRRCGKKRYRTFDGSCNNLHNPTWGMANTRYGRLLPANYADGIRLPTISKTGSELPLSRLISYVLFPNVDIDDRMWTLAAMQWGQIITHDMGLIDGSTQSKPHATQCCTDDGQLLDTDLLHDQCYPIIIPYNDHAYSKANIRCLNFVRSTTDLDRGCTPRYKPAEQLTVVTHFLDLSLVYGSSDQLATSLRAGVGGRLNVDIRHNKQWPPPAVNRSQTCDVTGPTEVCYQAGDTRVNQNPQLTVLQIILLREHNRIADALARINPHWADEIIFQEARRILIAEHQHISYYEWLPIFLGIQGTYGNKILYDTKDYVNDYDPNVNPHVLNEHSNAAFRYFHSLIAGYLNLVNEHRFSGSSLRLSDHFNRPAVIEERNNMDDLTRGMSYQPEKNSDQFFDPEITEFLFRNMRPLGSDLRAIDIQRNRDHGLASYNSYREYCGLPRAKYFADFTDYISPSNVEKLSQLYSTPEDVDLTVGGSLEIHVPGTLSGPTFLCILIRQFYRTRVGDRYWYERGDHELAFTIEQLNEIRKASISRLFCDNGDHITTMQPKGFQKVSASNPITNCDNLPSLDLSYWKDFAPVLEKHRNVLYPHFKK</sequence>
<dbReference type="CDD" id="cd09823">
    <property type="entry name" value="peroxinectin_like"/>
    <property type="match status" value="1"/>
</dbReference>
<dbReference type="SUPFAM" id="SSF48113">
    <property type="entry name" value="Heme-dependent peroxidases"/>
    <property type="match status" value="1"/>
</dbReference>
<dbReference type="GO" id="GO:0004601">
    <property type="term" value="F:peroxidase activity"/>
    <property type="evidence" value="ECO:0007669"/>
    <property type="project" value="UniProtKB-KW"/>
</dbReference>
<feature type="region of interest" description="Disordered" evidence="3">
    <location>
        <begin position="42"/>
        <end position="72"/>
    </location>
</feature>
<dbReference type="PANTHER" id="PTHR11475:SF86">
    <property type="entry name" value="PEROXIDASE"/>
    <property type="match status" value="1"/>
</dbReference>
<dbReference type="Pfam" id="PF03098">
    <property type="entry name" value="An_peroxidase"/>
    <property type="match status" value="1"/>
</dbReference>
<dbReference type="AlphaFoldDB" id="A0A310SND6"/>
<dbReference type="OrthoDB" id="823504at2759"/>
<keyword evidence="2" id="KW-0349">Heme</keyword>
<keyword evidence="5" id="KW-1185">Reference proteome</keyword>
<dbReference type="PROSITE" id="PS50292">
    <property type="entry name" value="PEROXIDASE_3"/>
    <property type="match status" value="1"/>
</dbReference>
<protein>
    <submittedName>
        <fullName evidence="4">Peroxidase</fullName>
    </submittedName>
</protein>
<proteinExistence type="predicted"/>
<evidence type="ECO:0000313" key="4">
    <source>
        <dbReference type="EMBL" id="OAD59676.1"/>
    </source>
</evidence>
<keyword evidence="2" id="KW-0479">Metal-binding</keyword>
<dbReference type="GO" id="GO:0046872">
    <property type="term" value="F:metal ion binding"/>
    <property type="evidence" value="ECO:0007669"/>
    <property type="project" value="UniProtKB-KW"/>
</dbReference>
<evidence type="ECO:0000313" key="5">
    <source>
        <dbReference type="Proteomes" id="UP000250275"/>
    </source>
</evidence>
<feature type="binding site" description="axial binding residue" evidence="2">
    <location>
        <position position="468"/>
    </location>
    <ligand>
        <name>heme b</name>
        <dbReference type="ChEBI" id="CHEBI:60344"/>
    </ligand>
    <ligandPart>
        <name>Fe</name>
        <dbReference type="ChEBI" id="CHEBI:18248"/>
    </ligandPart>
</feature>
<accession>A0A310SND6</accession>
<dbReference type="PANTHER" id="PTHR11475">
    <property type="entry name" value="OXIDASE/PEROXIDASE"/>
    <property type="match status" value="1"/>
</dbReference>
<dbReference type="InterPro" id="IPR019791">
    <property type="entry name" value="Haem_peroxidase_animal"/>
</dbReference>
<dbReference type="InterPro" id="IPR037120">
    <property type="entry name" value="Haem_peroxidase_sf_animal"/>
</dbReference>
<keyword evidence="2" id="KW-0408">Iron</keyword>
<organism evidence="4 5">
    <name type="scientific">Eufriesea mexicana</name>
    <dbReference type="NCBI Taxonomy" id="516756"/>
    <lineage>
        <taxon>Eukaryota</taxon>
        <taxon>Metazoa</taxon>
        <taxon>Ecdysozoa</taxon>
        <taxon>Arthropoda</taxon>
        <taxon>Hexapoda</taxon>
        <taxon>Insecta</taxon>
        <taxon>Pterygota</taxon>
        <taxon>Neoptera</taxon>
        <taxon>Endopterygota</taxon>
        <taxon>Hymenoptera</taxon>
        <taxon>Apocrita</taxon>
        <taxon>Aculeata</taxon>
        <taxon>Apoidea</taxon>
        <taxon>Anthophila</taxon>
        <taxon>Apidae</taxon>
        <taxon>Eufriesea</taxon>
    </lineage>
</organism>
<name>A0A310SND6_9HYME</name>
<dbReference type="Proteomes" id="UP000250275">
    <property type="component" value="Unassembled WGS sequence"/>
</dbReference>
<dbReference type="EMBL" id="KQ760645">
    <property type="protein sequence ID" value="OAD59676.1"/>
    <property type="molecule type" value="Genomic_DNA"/>
</dbReference>
<dbReference type="GO" id="GO:0020037">
    <property type="term" value="F:heme binding"/>
    <property type="evidence" value="ECO:0007669"/>
    <property type="project" value="InterPro"/>
</dbReference>
<feature type="compositionally biased region" description="Basic and acidic residues" evidence="3">
    <location>
        <begin position="56"/>
        <end position="68"/>
    </location>
</feature>
<dbReference type="Gene3D" id="1.10.640.10">
    <property type="entry name" value="Haem peroxidase domain superfamily, animal type"/>
    <property type="match status" value="1"/>
</dbReference>
<dbReference type="InterPro" id="IPR010255">
    <property type="entry name" value="Haem_peroxidase_sf"/>
</dbReference>
<dbReference type="GO" id="GO:0006979">
    <property type="term" value="P:response to oxidative stress"/>
    <property type="evidence" value="ECO:0007669"/>
    <property type="project" value="InterPro"/>
</dbReference>
<evidence type="ECO:0000256" key="3">
    <source>
        <dbReference type="SAM" id="MobiDB-lite"/>
    </source>
</evidence>